<reference evidence="1" key="2">
    <citation type="journal article" date="2015" name="Data Brief">
        <title>Shoot transcriptome of the giant reed, Arundo donax.</title>
        <authorList>
            <person name="Barrero R.A."/>
            <person name="Guerrero F.D."/>
            <person name="Moolhuijzen P."/>
            <person name="Goolsby J.A."/>
            <person name="Tidwell J."/>
            <person name="Bellgard S.E."/>
            <person name="Bellgard M.I."/>
        </authorList>
    </citation>
    <scope>NUCLEOTIDE SEQUENCE</scope>
    <source>
        <tissue evidence="1">Shoot tissue taken approximately 20 cm above the soil surface</tissue>
    </source>
</reference>
<proteinExistence type="predicted"/>
<sequence length="53" mass="6063">MKIKQAKKYKSYEPHVSTIKDDILIGGLGLTKLRTDSDMSTLWTGINLLKRKQ</sequence>
<dbReference type="EMBL" id="GBRH01269298">
    <property type="protein sequence ID" value="JAD28597.1"/>
    <property type="molecule type" value="Transcribed_RNA"/>
</dbReference>
<organism evidence="1">
    <name type="scientific">Arundo donax</name>
    <name type="common">Giant reed</name>
    <name type="synonym">Donax arundinaceus</name>
    <dbReference type="NCBI Taxonomy" id="35708"/>
    <lineage>
        <taxon>Eukaryota</taxon>
        <taxon>Viridiplantae</taxon>
        <taxon>Streptophyta</taxon>
        <taxon>Embryophyta</taxon>
        <taxon>Tracheophyta</taxon>
        <taxon>Spermatophyta</taxon>
        <taxon>Magnoliopsida</taxon>
        <taxon>Liliopsida</taxon>
        <taxon>Poales</taxon>
        <taxon>Poaceae</taxon>
        <taxon>PACMAD clade</taxon>
        <taxon>Arundinoideae</taxon>
        <taxon>Arundineae</taxon>
        <taxon>Arundo</taxon>
    </lineage>
</organism>
<protein>
    <submittedName>
        <fullName evidence="1">Uncharacterized protein</fullName>
    </submittedName>
</protein>
<reference evidence="1" key="1">
    <citation type="submission" date="2014-09" db="EMBL/GenBank/DDBJ databases">
        <authorList>
            <person name="Magalhaes I.L.F."/>
            <person name="Oliveira U."/>
            <person name="Santos F.R."/>
            <person name="Vidigal T.H.D.A."/>
            <person name="Brescovit A.D."/>
            <person name="Santos A.J."/>
        </authorList>
    </citation>
    <scope>NUCLEOTIDE SEQUENCE</scope>
    <source>
        <tissue evidence="1">Shoot tissue taken approximately 20 cm above the soil surface</tissue>
    </source>
</reference>
<name>A0A0A8Z194_ARUDO</name>
<accession>A0A0A8Z194</accession>
<dbReference type="AlphaFoldDB" id="A0A0A8Z194"/>
<evidence type="ECO:0000313" key="1">
    <source>
        <dbReference type="EMBL" id="JAD28597.1"/>
    </source>
</evidence>